<dbReference type="RefSeq" id="WP_251221773.1">
    <property type="nucleotide sequence ID" value="NZ_JAMBOL010000001.1"/>
</dbReference>
<dbReference type="CDD" id="cd00093">
    <property type="entry name" value="HTH_XRE"/>
    <property type="match status" value="1"/>
</dbReference>
<protein>
    <submittedName>
        <fullName evidence="2">Helix-turn-helix domain-containing protein</fullName>
    </submittedName>
</protein>
<dbReference type="Proteomes" id="UP001139179">
    <property type="component" value="Unassembled WGS sequence"/>
</dbReference>
<dbReference type="Gene3D" id="1.10.260.40">
    <property type="entry name" value="lambda repressor-like DNA-binding domains"/>
    <property type="match status" value="1"/>
</dbReference>
<feature type="domain" description="HTH cro/C1-type" evidence="1">
    <location>
        <begin position="5"/>
        <end position="58"/>
    </location>
</feature>
<proteinExistence type="predicted"/>
<comment type="caution">
    <text evidence="2">The sequence shown here is derived from an EMBL/GenBank/DDBJ whole genome shotgun (WGS) entry which is preliminary data.</text>
</comment>
<dbReference type="Pfam" id="PF01381">
    <property type="entry name" value="HTH_3"/>
    <property type="match status" value="1"/>
</dbReference>
<dbReference type="SUPFAM" id="SSF47413">
    <property type="entry name" value="lambda repressor-like DNA-binding domains"/>
    <property type="match status" value="1"/>
</dbReference>
<dbReference type="GO" id="GO:0003677">
    <property type="term" value="F:DNA binding"/>
    <property type="evidence" value="ECO:0007669"/>
    <property type="project" value="InterPro"/>
</dbReference>
<evidence type="ECO:0000313" key="2">
    <source>
        <dbReference type="EMBL" id="MCM3712934.1"/>
    </source>
</evidence>
<organism evidence="2 3">
    <name type="scientific">Halalkalibacter oceani</name>
    <dbReference type="NCBI Taxonomy" id="1653776"/>
    <lineage>
        <taxon>Bacteria</taxon>
        <taxon>Bacillati</taxon>
        <taxon>Bacillota</taxon>
        <taxon>Bacilli</taxon>
        <taxon>Bacillales</taxon>
        <taxon>Bacillaceae</taxon>
        <taxon>Halalkalibacter</taxon>
    </lineage>
</organism>
<reference evidence="2" key="1">
    <citation type="submission" date="2022-05" db="EMBL/GenBank/DDBJ databases">
        <title>Comparative Genomics of Spacecraft Associated Microbes.</title>
        <authorList>
            <person name="Tran M.T."/>
            <person name="Wright A."/>
            <person name="Seuylemezian A."/>
            <person name="Eisen J."/>
            <person name="Coil D."/>
        </authorList>
    </citation>
    <scope>NUCLEOTIDE SEQUENCE</scope>
    <source>
        <strain evidence="2">214.1.1</strain>
    </source>
</reference>
<name>A0A9X2DLU1_9BACI</name>
<keyword evidence="3" id="KW-1185">Reference proteome</keyword>
<dbReference type="PROSITE" id="PS50943">
    <property type="entry name" value="HTH_CROC1"/>
    <property type="match status" value="1"/>
</dbReference>
<evidence type="ECO:0000313" key="3">
    <source>
        <dbReference type="Proteomes" id="UP001139179"/>
    </source>
</evidence>
<gene>
    <name evidence="2" type="ORF">M3202_02490</name>
</gene>
<dbReference type="SMART" id="SM00530">
    <property type="entry name" value="HTH_XRE"/>
    <property type="match status" value="1"/>
</dbReference>
<sequence>MSLAKKARIKMGYSLDQAAQKIGISAGYLSQIENGQRHISADRAEQIAHIYNSECEEIFVATRFARREK</sequence>
<dbReference type="EMBL" id="JAMBOL010000001">
    <property type="protein sequence ID" value="MCM3712934.1"/>
    <property type="molecule type" value="Genomic_DNA"/>
</dbReference>
<evidence type="ECO:0000259" key="1">
    <source>
        <dbReference type="PROSITE" id="PS50943"/>
    </source>
</evidence>
<accession>A0A9X2DLU1</accession>
<dbReference type="InterPro" id="IPR001387">
    <property type="entry name" value="Cro/C1-type_HTH"/>
</dbReference>
<dbReference type="InterPro" id="IPR010982">
    <property type="entry name" value="Lambda_DNA-bd_dom_sf"/>
</dbReference>
<dbReference type="AlphaFoldDB" id="A0A9X2DLU1"/>